<dbReference type="GO" id="GO:0016787">
    <property type="term" value="F:hydrolase activity"/>
    <property type="evidence" value="ECO:0007669"/>
    <property type="project" value="UniProtKB-KW"/>
</dbReference>
<dbReference type="AlphaFoldDB" id="A0AAV8SMR2"/>
<dbReference type="PROSITE" id="PS51194">
    <property type="entry name" value="HELICASE_CTER"/>
    <property type="match status" value="1"/>
</dbReference>
<dbReference type="InterPro" id="IPR000330">
    <property type="entry name" value="SNF2_N"/>
</dbReference>
<evidence type="ECO:0000313" key="6">
    <source>
        <dbReference type="Proteomes" id="UP001159364"/>
    </source>
</evidence>
<feature type="region of interest" description="Disordered" evidence="2">
    <location>
        <begin position="693"/>
        <end position="714"/>
    </location>
</feature>
<comment type="caution">
    <text evidence="5">The sequence shown here is derived from an EMBL/GenBank/DDBJ whole genome shotgun (WGS) entry which is preliminary data.</text>
</comment>
<protein>
    <recommendedName>
        <fullName evidence="7">DNA annealing helicase and endonuclease ZRANB3</fullName>
    </recommendedName>
</protein>
<dbReference type="InterPro" id="IPR014001">
    <property type="entry name" value="Helicase_ATP-bd"/>
</dbReference>
<dbReference type="GO" id="GO:0004520">
    <property type="term" value="F:DNA endonuclease activity"/>
    <property type="evidence" value="ECO:0007669"/>
    <property type="project" value="TreeGrafter"/>
</dbReference>
<dbReference type="CDD" id="cd00085">
    <property type="entry name" value="HNHc"/>
    <property type="match status" value="1"/>
</dbReference>
<dbReference type="InterPro" id="IPR001650">
    <property type="entry name" value="Helicase_C-like"/>
</dbReference>
<gene>
    <name evidence="5" type="ORF">K2173_019719</name>
</gene>
<name>A0AAV8SMR2_9ROSI</name>
<feature type="domain" description="Helicase ATP-binding" evidence="3">
    <location>
        <begin position="219"/>
        <end position="383"/>
    </location>
</feature>
<dbReference type="InterPro" id="IPR002711">
    <property type="entry name" value="HNH"/>
</dbReference>
<dbReference type="InterPro" id="IPR027417">
    <property type="entry name" value="P-loop_NTPase"/>
</dbReference>
<dbReference type="GO" id="GO:0006281">
    <property type="term" value="P:DNA repair"/>
    <property type="evidence" value="ECO:0007669"/>
    <property type="project" value="TreeGrafter"/>
</dbReference>
<keyword evidence="1" id="KW-0378">Hydrolase</keyword>
<dbReference type="SUPFAM" id="SSF52540">
    <property type="entry name" value="P-loop containing nucleoside triphosphate hydrolases"/>
    <property type="match status" value="2"/>
</dbReference>
<dbReference type="Pfam" id="PF00271">
    <property type="entry name" value="Helicase_C"/>
    <property type="match status" value="1"/>
</dbReference>
<dbReference type="Pfam" id="PF01844">
    <property type="entry name" value="HNH"/>
    <property type="match status" value="1"/>
</dbReference>
<dbReference type="GO" id="GO:0005524">
    <property type="term" value="F:ATP binding"/>
    <property type="evidence" value="ECO:0007669"/>
    <property type="project" value="InterPro"/>
</dbReference>
<dbReference type="GO" id="GO:0003676">
    <property type="term" value="F:nucleic acid binding"/>
    <property type="evidence" value="ECO:0007669"/>
    <property type="project" value="InterPro"/>
</dbReference>
<feature type="domain" description="Helicase C-terminal" evidence="4">
    <location>
        <begin position="499"/>
        <end position="657"/>
    </location>
</feature>
<dbReference type="GO" id="GO:0043596">
    <property type="term" value="C:nuclear replication fork"/>
    <property type="evidence" value="ECO:0007669"/>
    <property type="project" value="TreeGrafter"/>
</dbReference>
<dbReference type="PANTHER" id="PTHR45766">
    <property type="entry name" value="DNA ANNEALING HELICASE AND ENDONUCLEASE ZRANB3 FAMILY MEMBER"/>
    <property type="match status" value="1"/>
</dbReference>
<evidence type="ECO:0000259" key="4">
    <source>
        <dbReference type="PROSITE" id="PS51194"/>
    </source>
</evidence>
<evidence type="ECO:0000256" key="1">
    <source>
        <dbReference type="ARBA" id="ARBA00022801"/>
    </source>
</evidence>
<dbReference type="InterPro" id="IPR038718">
    <property type="entry name" value="SNF2-like_sf"/>
</dbReference>
<evidence type="ECO:0000256" key="2">
    <source>
        <dbReference type="SAM" id="MobiDB-lite"/>
    </source>
</evidence>
<dbReference type="InterPro" id="IPR003615">
    <property type="entry name" value="HNH_nuc"/>
</dbReference>
<dbReference type="SMART" id="SM00490">
    <property type="entry name" value="HELICc"/>
    <property type="match status" value="1"/>
</dbReference>
<accession>A0AAV8SMR2</accession>
<keyword evidence="6" id="KW-1185">Reference proteome</keyword>
<dbReference type="Gene3D" id="3.40.50.10810">
    <property type="entry name" value="Tandem AAA-ATPase domain"/>
    <property type="match status" value="1"/>
</dbReference>
<dbReference type="GO" id="GO:0008270">
    <property type="term" value="F:zinc ion binding"/>
    <property type="evidence" value="ECO:0007669"/>
    <property type="project" value="InterPro"/>
</dbReference>
<reference evidence="5 6" key="1">
    <citation type="submission" date="2021-09" db="EMBL/GenBank/DDBJ databases">
        <title>Genomic insights and catalytic innovation underlie evolution of tropane alkaloids biosynthesis.</title>
        <authorList>
            <person name="Wang Y.-J."/>
            <person name="Tian T."/>
            <person name="Huang J.-P."/>
            <person name="Huang S.-X."/>
        </authorList>
    </citation>
    <scope>NUCLEOTIDE SEQUENCE [LARGE SCALE GENOMIC DNA]</scope>
    <source>
        <strain evidence="5">KIB-2018</strain>
        <tissue evidence="5">Leaf</tissue>
    </source>
</reference>
<dbReference type="EMBL" id="JAIWQS010000010">
    <property type="protein sequence ID" value="KAJ8753320.1"/>
    <property type="molecule type" value="Genomic_DNA"/>
</dbReference>
<feature type="region of interest" description="Disordered" evidence="2">
    <location>
        <begin position="53"/>
        <end position="72"/>
    </location>
</feature>
<dbReference type="PANTHER" id="PTHR45766:SF5">
    <property type="entry name" value="SNF2 DOMAIN-CONTAINING PROTEIN _ HELICASE DOMAIN-CONTAINING PROTEIN _ HNH ENDONUCLEASE DOMAIN-CONTAINING PROTEIN"/>
    <property type="match status" value="1"/>
</dbReference>
<dbReference type="Gene3D" id="1.10.30.50">
    <property type="match status" value="1"/>
</dbReference>
<sequence length="1115" mass="126372">MPITEEQRQRAEANRLAALAKRKVFSESIINQQRQQQKQNPWRLFKCRKLRSDLTPSTHDPRSPPLISDGPDSGTQFVEKFLVRLEICSPDSFSVTPKALQGFSCPGVEECLKRLADCLSTVMPSHYTQNHGGGKACVYKLRDYDAVLNSLKNYKGVEIEKIPFGTLNVIQRLSHSFDIGRWAPCRPAHLTDEEVDELIAKLPRKLLDALLPFQVDGLRFGLQRGGRCLIADEMGLGKTLQAIAIAGCYIDEGPILVVCPAVLRFSWAEELERWLSSCLPSEIHLVFGHRDNPEYLSRYPRVVVISYKMLHHLQKSILVREWALLIVDESHHVRCSKKKSDAGEVKAVLDVAEKIKHIVLLSGTPSLSRPYDIFHQINMLWQDFSRGSRLEELNILLRQTVMIRRLKEHVMEQLPPKRRQIIRLLLKKSDIVSAKAAVGVYNGDNNTDEAKQLEKLEETCENEALCKSRKISYQELGIAKLSGFYEWLSIHPLISEPDRLTEFDVVSRPQKMLIFAHHHKVLDRVQEFICEKKVGFVRIDGTTLARDRQIAVQSFQSSNEVKIAIIGVTAGGVGLDFSLAQNVVFLELPQSPSLMLQAEDRAHRRGQINPVNVYIFCAKDTLDERIWQRLNKSLHCVSSITNGKYDALSEISVENVSYLGVSDKYEESRGQALEMASHSKLSAEELHILPVTGSTDDIQPSPIHDEEKQSHTQTSVNIGSCEQNEAEGHCSKQLNFLRFEVSQYTGRIHLYSCIPGVNLRPQPLFENFQPEELELLCSHTGNDTKEAVYTIFKGNPDFRLALLTFVSEWDKLRPIEKRKLRGKTLQLPLSIELRYLNESMNHNAEGMLNGGSKRRTTPLYNISHPLPENAVWKLVNLRGGFGKKEKQYTQGWTLMNEPLCKLCQKAIMSGNAKTPEYFEDLFCGLSCYEEYRSRTSSAFLRKELFQIEHGICSICQLDCHQLVKTIKPLSLERRTEYIEKVAPKVASRKKLLDKLANDPSEANAWHADHIIPVYRGGGECKLENMRTLCVACHYDVTAAQCAERRITRAKARKQLKTTIRGLTCREDTAENAIALKGEEDITEEELLVKVPGSSYSGREDIGAGIEDLKASKVEE</sequence>
<dbReference type="InterPro" id="IPR049730">
    <property type="entry name" value="SNF2/RAD54-like_C"/>
</dbReference>
<dbReference type="Pfam" id="PF00176">
    <property type="entry name" value="SNF2-rel_dom"/>
    <property type="match status" value="1"/>
</dbReference>
<dbReference type="Gene3D" id="3.40.50.300">
    <property type="entry name" value="P-loop containing nucleotide triphosphate hydrolases"/>
    <property type="match status" value="1"/>
</dbReference>
<dbReference type="CDD" id="cd18793">
    <property type="entry name" value="SF2_C_SNF"/>
    <property type="match status" value="1"/>
</dbReference>
<dbReference type="GO" id="GO:0031297">
    <property type="term" value="P:replication fork processing"/>
    <property type="evidence" value="ECO:0007669"/>
    <property type="project" value="TreeGrafter"/>
</dbReference>
<dbReference type="SMART" id="SM00487">
    <property type="entry name" value="DEXDc"/>
    <property type="match status" value="1"/>
</dbReference>
<dbReference type="Proteomes" id="UP001159364">
    <property type="component" value="Linkage Group LG10"/>
</dbReference>
<evidence type="ECO:0000259" key="3">
    <source>
        <dbReference type="PROSITE" id="PS51192"/>
    </source>
</evidence>
<organism evidence="5 6">
    <name type="scientific">Erythroxylum novogranatense</name>
    <dbReference type="NCBI Taxonomy" id="1862640"/>
    <lineage>
        <taxon>Eukaryota</taxon>
        <taxon>Viridiplantae</taxon>
        <taxon>Streptophyta</taxon>
        <taxon>Embryophyta</taxon>
        <taxon>Tracheophyta</taxon>
        <taxon>Spermatophyta</taxon>
        <taxon>Magnoliopsida</taxon>
        <taxon>eudicotyledons</taxon>
        <taxon>Gunneridae</taxon>
        <taxon>Pentapetalae</taxon>
        <taxon>rosids</taxon>
        <taxon>fabids</taxon>
        <taxon>Malpighiales</taxon>
        <taxon>Erythroxylaceae</taxon>
        <taxon>Erythroxylum</taxon>
    </lineage>
</organism>
<dbReference type="PROSITE" id="PS51192">
    <property type="entry name" value="HELICASE_ATP_BIND_1"/>
    <property type="match status" value="1"/>
</dbReference>
<evidence type="ECO:0008006" key="7">
    <source>
        <dbReference type="Google" id="ProtNLM"/>
    </source>
</evidence>
<evidence type="ECO:0000313" key="5">
    <source>
        <dbReference type="EMBL" id="KAJ8753320.1"/>
    </source>
</evidence>
<proteinExistence type="predicted"/>